<dbReference type="AlphaFoldDB" id="A0A0P4X171"/>
<protein>
    <submittedName>
        <fullName evidence="1">Uncharacterized protein</fullName>
    </submittedName>
</protein>
<name>A0A0P4X171_9CRUS</name>
<proteinExistence type="predicted"/>
<organism evidence="1">
    <name type="scientific">Daphnia magna</name>
    <dbReference type="NCBI Taxonomy" id="35525"/>
    <lineage>
        <taxon>Eukaryota</taxon>
        <taxon>Metazoa</taxon>
        <taxon>Ecdysozoa</taxon>
        <taxon>Arthropoda</taxon>
        <taxon>Crustacea</taxon>
        <taxon>Branchiopoda</taxon>
        <taxon>Diplostraca</taxon>
        <taxon>Cladocera</taxon>
        <taxon>Anomopoda</taxon>
        <taxon>Daphniidae</taxon>
        <taxon>Daphnia</taxon>
    </lineage>
</organism>
<dbReference type="EMBL" id="GDIP01245925">
    <property type="protein sequence ID" value="JAI77476.1"/>
    <property type="molecule type" value="Transcribed_RNA"/>
</dbReference>
<dbReference type="EMBL" id="GDIP01247751">
    <property type="protein sequence ID" value="JAI75650.1"/>
    <property type="molecule type" value="Transcribed_RNA"/>
</dbReference>
<accession>A0A0P4X171</accession>
<evidence type="ECO:0000313" key="1">
    <source>
        <dbReference type="EMBL" id="JAI75650.1"/>
    </source>
</evidence>
<reference evidence="1" key="2">
    <citation type="submission" date="2015-10" db="EMBL/GenBank/DDBJ databases">
        <authorList>
            <person name="Gilbert D.G."/>
        </authorList>
    </citation>
    <scope>NUCLEOTIDE SEQUENCE</scope>
</reference>
<sequence length="182" mass="20724">MPIIYAILSNVSCHFKVFYDQYVYLARLLCGRGKMSRSHYVLLLSRNILFLFCFFSPSPNVNMFFSVCHQLFVCFPQIPMTKPPSKNCAFVSSSYTCCVSLLMAGNTSNCTQQPIYHKRQHPKTIGQLAGKQNSAPRCSFYLQADFFVLFCFFFRLKSSQLVGVWCQGETTSGRLLFSSVSC</sequence>
<reference evidence="1" key="1">
    <citation type="submission" date="2015-10" db="EMBL/GenBank/DDBJ databases">
        <title>Daphnia magna gene sets from two clonal populations assembled and annotated with EvidentialGene.</title>
        <authorList>
            <person name="Gilbert D."/>
            <person name="Podicheti R."/>
            <person name="Orsini L."/>
            <person name="Colbourne J."/>
            <person name="Pfrender M."/>
        </authorList>
    </citation>
    <scope>NUCLEOTIDE SEQUENCE</scope>
</reference>